<feature type="chain" id="PRO_5047526967" evidence="5">
    <location>
        <begin position="25"/>
        <end position="209"/>
    </location>
</feature>
<dbReference type="Proteomes" id="UP000679722">
    <property type="component" value="Unassembled WGS sequence"/>
</dbReference>
<comment type="caution">
    <text evidence="7">The sequence shown here is derived from an EMBL/GenBank/DDBJ whole genome shotgun (WGS) entry which is preliminary data.</text>
</comment>
<evidence type="ECO:0000256" key="1">
    <source>
        <dbReference type="ARBA" id="ARBA00004442"/>
    </source>
</evidence>
<dbReference type="SUPFAM" id="SSF103088">
    <property type="entry name" value="OmpA-like"/>
    <property type="match status" value="1"/>
</dbReference>
<keyword evidence="5" id="KW-0732">Signal</keyword>
<dbReference type="InterPro" id="IPR006690">
    <property type="entry name" value="OMPA-like_CS"/>
</dbReference>
<organism evidence="7 8">
    <name type="scientific">Marinomonas vulgaris</name>
    <dbReference type="NCBI Taxonomy" id="2823372"/>
    <lineage>
        <taxon>Bacteria</taxon>
        <taxon>Pseudomonadati</taxon>
        <taxon>Pseudomonadota</taxon>
        <taxon>Gammaproteobacteria</taxon>
        <taxon>Oceanospirillales</taxon>
        <taxon>Oceanospirillaceae</taxon>
        <taxon>Marinomonas</taxon>
    </lineage>
</organism>
<reference evidence="8" key="1">
    <citation type="submission" date="2023-07" db="EMBL/GenBank/DDBJ databases">
        <title>Marinomonas vulgaris A79, complete genome.</title>
        <authorList>
            <person name="Ying J.-J."/>
        </authorList>
    </citation>
    <scope>NUCLEOTIDE SEQUENCE [LARGE SCALE GENOMIC DNA]</scope>
    <source>
        <strain evidence="8">A79</strain>
    </source>
</reference>
<dbReference type="InterPro" id="IPR036737">
    <property type="entry name" value="OmpA-like_sf"/>
</dbReference>
<evidence type="ECO:0000256" key="4">
    <source>
        <dbReference type="PROSITE-ProRule" id="PRU00473"/>
    </source>
</evidence>
<protein>
    <submittedName>
        <fullName evidence="7">OmpA family protein</fullName>
    </submittedName>
</protein>
<evidence type="ECO:0000313" key="8">
    <source>
        <dbReference type="Proteomes" id="UP000679722"/>
    </source>
</evidence>
<dbReference type="InterPro" id="IPR006665">
    <property type="entry name" value="OmpA-like"/>
</dbReference>
<evidence type="ECO:0000256" key="5">
    <source>
        <dbReference type="SAM" id="SignalP"/>
    </source>
</evidence>
<proteinExistence type="predicted"/>
<dbReference type="InterPro" id="IPR018247">
    <property type="entry name" value="EF_Hand_1_Ca_BS"/>
</dbReference>
<feature type="domain" description="OmpA-like" evidence="6">
    <location>
        <begin position="69"/>
        <end position="187"/>
    </location>
</feature>
<dbReference type="InterPro" id="IPR050330">
    <property type="entry name" value="Bact_OuterMem_StrucFunc"/>
</dbReference>
<gene>
    <name evidence="7" type="ORF">J9B83_02965</name>
</gene>
<name>A0ABS5H8K9_9GAMM</name>
<dbReference type="Pfam" id="PF00691">
    <property type="entry name" value="OmpA"/>
    <property type="match status" value="1"/>
</dbReference>
<dbReference type="PRINTS" id="PR01021">
    <property type="entry name" value="OMPADOMAIN"/>
</dbReference>
<evidence type="ECO:0000259" key="6">
    <source>
        <dbReference type="PROSITE" id="PS51123"/>
    </source>
</evidence>
<dbReference type="InterPro" id="IPR006664">
    <property type="entry name" value="OMP_bac"/>
</dbReference>
<comment type="subcellular location">
    <subcellularLocation>
        <location evidence="1">Cell outer membrane</location>
    </subcellularLocation>
</comment>
<dbReference type="Gene3D" id="3.30.1330.60">
    <property type="entry name" value="OmpA-like domain"/>
    <property type="match status" value="1"/>
</dbReference>
<evidence type="ECO:0000313" key="7">
    <source>
        <dbReference type="EMBL" id="MBR7887890.1"/>
    </source>
</evidence>
<dbReference type="RefSeq" id="WP_211535242.1">
    <property type="nucleotide sequence ID" value="NZ_JAGSSV010000002.1"/>
</dbReference>
<dbReference type="PROSITE" id="PS00018">
    <property type="entry name" value="EF_HAND_1"/>
    <property type="match status" value="1"/>
</dbReference>
<evidence type="ECO:0000256" key="2">
    <source>
        <dbReference type="ARBA" id="ARBA00023136"/>
    </source>
</evidence>
<dbReference type="PANTHER" id="PTHR30329:SF21">
    <property type="entry name" value="LIPOPROTEIN YIAD-RELATED"/>
    <property type="match status" value="1"/>
</dbReference>
<dbReference type="CDD" id="cd07185">
    <property type="entry name" value="OmpA_C-like"/>
    <property type="match status" value="1"/>
</dbReference>
<dbReference type="PROSITE" id="PS01068">
    <property type="entry name" value="OMPA_1"/>
    <property type="match status" value="1"/>
</dbReference>
<keyword evidence="3" id="KW-0998">Cell outer membrane</keyword>
<keyword evidence="2 4" id="KW-0472">Membrane</keyword>
<feature type="signal peptide" evidence="5">
    <location>
        <begin position="1"/>
        <end position="24"/>
    </location>
</feature>
<keyword evidence="8" id="KW-1185">Reference proteome</keyword>
<evidence type="ECO:0000256" key="3">
    <source>
        <dbReference type="ARBA" id="ARBA00023237"/>
    </source>
</evidence>
<dbReference type="EMBL" id="JAGSSV010000002">
    <property type="protein sequence ID" value="MBR7887890.1"/>
    <property type="molecule type" value="Genomic_DNA"/>
</dbReference>
<sequence>MKLPIRIISIVSMLFAFQTHYTIASETLYTSDIQPRLADADKDGVIDARDLCPGTPISAAIDNNGCSNQVTKLLSVELNVLFDSGKSDIKPRFYSELKSLADFLKSNPNSNVVIEGHTDSDGSAELNLNLSQQRASAISNVLIDSFRIDPSRVKGIGYGESRPISENDTAEGRELNRRVVAEVFAQQQFANERWTIYSIDNENTAFNSK</sequence>
<accession>A0ABS5H8K9</accession>
<dbReference type="PROSITE" id="PS51123">
    <property type="entry name" value="OMPA_2"/>
    <property type="match status" value="1"/>
</dbReference>
<dbReference type="PANTHER" id="PTHR30329">
    <property type="entry name" value="STATOR ELEMENT OF FLAGELLAR MOTOR COMPLEX"/>
    <property type="match status" value="1"/>
</dbReference>